<comment type="caution">
    <text evidence="3">The sequence shown here is derived from an EMBL/GenBank/DDBJ whole genome shotgun (WGS) entry which is preliminary data.</text>
</comment>
<reference evidence="4" key="1">
    <citation type="journal article" date="2019" name="Int. J. Syst. Evol. Microbiol.">
        <title>The Global Catalogue of Microorganisms (GCM) 10K type strain sequencing project: providing services to taxonomists for standard genome sequencing and annotation.</title>
        <authorList>
            <consortium name="The Broad Institute Genomics Platform"/>
            <consortium name="The Broad Institute Genome Sequencing Center for Infectious Disease"/>
            <person name="Wu L."/>
            <person name="Ma J."/>
        </authorList>
    </citation>
    <scope>NUCLEOTIDE SEQUENCE [LARGE SCALE GENOMIC DNA]</scope>
    <source>
        <strain evidence="4">CGMCC 1.6774</strain>
    </source>
</reference>
<protein>
    <submittedName>
        <fullName evidence="3">ArdC family protein</fullName>
    </submittedName>
</protein>
<dbReference type="InterPro" id="IPR041459">
    <property type="entry name" value="MPTase-PolyVal"/>
</dbReference>
<evidence type="ECO:0000259" key="2">
    <source>
        <dbReference type="Pfam" id="PF18818"/>
    </source>
</evidence>
<proteinExistence type="predicted"/>
<evidence type="ECO:0000259" key="1">
    <source>
        <dbReference type="Pfam" id="PF08401"/>
    </source>
</evidence>
<feature type="domain" description="N-terminal" evidence="1">
    <location>
        <begin position="7"/>
        <end position="128"/>
    </location>
</feature>
<dbReference type="Pfam" id="PF18818">
    <property type="entry name" value="MPTase-PolyVal"/>
    <property type="match status" value="1"/>
</dbReference>
<evidence type="ECO:0000313" key="4">
    <source>
        <dbReference type="Proteomes" id="UP001597314"/>
    </source>
</evidence>
<sequence length="313" mass="34044">MAGSRFDIQAHITDQIVSMLAEAKGTTDLPWHTSGGLHRPLNVLTGKPYRGVNILALWMAAAQRGYRSGRWGTYRQWNKVGAQVRKGENAAFVVFYRDLPGNVVTGSDADDDSERNKLRVLARASAVFAAEQVDGYDPPAAPRASHVVTHARAEHLVARSGATVVHGGERAYYTIATDSIHLPSPTAFIGTSTSSPTESYYAVLFHELTHWTGHETRCNRQLGRRFGLDAYAMEELVAELGAAFLCADLGITASPRPDHAHYIASWLDVLKRDKRAIFAAASKASAAVDFLMPGLEAPRRHAEAPSVVQVGTQ</sequence>
<dbReference type="InterPro" id="IPR013610">
    <property type="entry name" value="ArdC_N"/>
</dbReference>
<keyword evidence="4" id="KW-1185">Reference proteome</keyword>
<dbReference type="RefSeq" id="WP_378476918.1">
    <property type="nucleotide sequence ID" value="NZ_JBHUIW010000004.1"/>
</dbReference>
<accession>A0ABW5AHR9</accession>
<feature type="domain" description="Polyvalent protein metallopeptidase" evidence="2">
    <location>
        <begin position="152"/>
        <end position="283"/>
    </location>
</feature>
<organism evidence="3 4">
    <name type="scientific">Rhodoplanes azumiensis</name>
    <dbReference type="NCBI Taxonomy" id="1897628"/>
    <lineage>
        <taxon>Bacteria</taxon>
        <taxon>Pseudomonadati</taxon>
        <taxon>Pseudomonadota</taxon>
        <taxon>Alphaproteobacteria</taxon>
        <taxon>Hyphomicrobiales</taxon>
        <taxon>Nitrobacteraceae</taxon>
        <taxon>Rhodoplanes</taxon>
    </lineage>
</organism>
<dbReference type="InterPro" id="IPR017113">
    <property type="entry name" value="Antirestriction_ArdC"/>
</dbReference>
<dbReference type="PIRSF" id="PIRSF037112">
    <property type="entry name" value="Antirestriction_ArdC"/>
    <property type="match status" value="1"/>
</dbReference>
<name>A0ABW5AHR9_9BRAD</name>
<dbReference type="Pfam" id="PF08401">
    <property type="entry name" value="ArdcN"/>
    <property type="match status" value="1"/>
</dbReference>
<gene>
    <name evidence="3" type="ORF">ACFSOX_06195</name>
</gene>
<dbReference type="Proteomes" id="UP001597314">
    <property type="component" value="Unassembled WGS sequence"/>
</dbReference>
<evidence type="ECO:0000313" key="3">
    <source>
        <dbReference type="EMBL" id="MFD2181736.1"/>
    </source>
</evidence>
<dbReference type="EMBL" id="JBHUIW010000004">
    <property type="protein sequence ID" value="MFD2181736.1"/>
    <property type="molecule type" value="Genomic_DNA"/>
</dbReference>